<feature type="transmembrane region" description="Helical" evidence="1">
    <location>
        <begin position="166"/>
        <end position="185"/>
    </location>
</feature>
<gene>
    <name evidence="2" type="ORF">F3J37_21495</name>
</gene>
<protein>
    <submittedName>
        <fullName evidence="2">Uncharacterized protein</fullName>
    </submittedName>
</protein>
<reference evidence="2 3" key="1">
    <citation type="journal article" date="2019" name="bioRxiv">
        <title>Bacteria contribute to plant secondary compound degradation in a generalist herbivore system.</title>
        <authorList>
            <person name="Francoeur C.B."/>
            <person name="Khadempour L."/>
            <person name="Moreira-Soto R.D."/>
            <person name="Gotting K."/>
            <person name="Book A.J."/>
            <person name="Pinto-Tomas A.A."/>
            <person name="Keefover-Ring K."/>
            <person name="Currie C.R."/>
        </authorList>
    </citation>
    <scope>NUCLEOTIDE SEQUENCE [LARGE SCALE GENOMIC DNA]</scope>
    <source>
        <strain evidence="2">Al-1710</strain>
    </source>
</reference>
<dbReference type="RefSeq" id="WP_166935639.1">
    <property type="nucleotide sequence ID" value="NZ_VWXC01000019.1"/>
</dbReference>
<feature type="transmembrane region" description="Helical" evidence="1">
    <location>
        <begin position="136"/>
        <end position="160"/>
    </location>
</feature>
<proteinExistence type="predicted"/>
<accession>A0ABX0RZU2</accession>
<evidence type="ECO:0000313" key="3">
    <source>
        <dbReference type="Proteomes" id="UP001515780"/>
    </source>
</evidence>
<keyword evidence="1" id="KW-1133">Transmembrane helix</keyword>
<comment type="caution">
    <text evidence="2">The sequence shown here is derived from an EMBL/GenBank/DDBJ whole genome shotgun (WGS) entry which is preliminary data.</text>
</comment>
<evidence type="ECO:0000313" key="2">
    <source>
        <dbReference type="EMBL" id="NIG21254.1"/>
    </source>
</evidence>
<dbReference type="Proteomes" id="UP001515780">
    <property type="component" value="Unassembled WGS sequence"/>
</dbReference>
<name>A0ABX0RZU2_9GAMM</name>
<organism evidence="2 3">
    <name type="scientific">Candidatus Pantoea communis</name>
    <dbReference type="NCBI Taxonomy" id="2608354"/>
    <lineage>
        <taxon>Bacteria</taxon>
        <taxon>Pseudomonadati</taxon>
        <taxon>Pseudomonadota</taxon>
        <taxon>Gammaproteobacteria</taxon>
        <taxon>Enterobacterales</taxon>
        <taxon>Erwiniaceae</taxon>
        <taxon>Pantoea</taxon>
    </lineage>
</organism>
<dbReference type="EMBL" id="VWXC01000019">
    <property type="protein sequence ID" value="NIG21254.1"/>
    <property type="molecule type" value="Genomic_DNA"/>
</dbReference>
<keyword evidence="3" id="KW-1185">Reference proteome</keyword>
<keyword evidence="1" id="KW-0472">Membrane</keyword>
<sequence length="222" mass="25670">MPAGIIEAVELFFKFGSQVWLVMAGFMMATLVYAWLVKADPSGFIRDLLNRKKQRLIQIRTMDYLSDEAKELAERELKQLALHPLTGIFNYRLQPLAVEFCHQFNQRPRYLASWRSWLSEEDGQIRFDKKWCQRAWWGYAYVNLPLSFGLVLAISGLIGWKAGIEYTAPAILLNMVTWCFPWLMFSSVPTPAMTRVLEADLEAFNNRETGASDECKLQSSRQ</sequence>
<evidence type="ECO:0000256" key="1">
    <source>
        <dbReference type="SAM" id="Phobius"/>
    </source>
</evidence>
<keyword evidence="1" id="KW-0812">Transmembrane</keyword>
<feature type="transmembrane region" description="Helical" evidence="1">
    <location>
        <begin position="19"/>
        <end position="37"/>
    </location>
</feature>